<evidence type="ECO:0000313" key="1">
    <source>
        <dbReference type="EMBL" id="KAL0922601.1"/>
    </source>
</evidence>
<reference evidence="1 2" key="1">
    <citation type="journal article" date="2024" name="Plant Biotechnol. J.">
        <title>Dendrobium thyrsiflorum genome and its molecular insights into genes involved in important horticultural traits.</title>
        <authorList>
            <person name="Chen B."/>
            <person name="Wang J.Y."/>
            <person name="Zheng P.J."/>
            <person name="Li K.L."/>
            <person name="Liang Y.M."/>
            <person name="Chen X.F."/>
            <person name="Zhang C."/>
            <person name="Zhao X."/>
            <person name="He X."/>
            <person name="Zhang G.Q."/>
            <person name="Liu Z.J."/>
            <person name="Xu Q."/>
        </authorList>
    </citation>
    <scope>NUCLEOTIDE SEQUENCE [LARGE SCALE GENOMIC DNA]</scope>
    <source>
        <strain evidence="1">GZMU011</strain>
    </source>
</reference>
<sequence>MQMMYETIYRALREAGLEDTYESQDYLNFFCHRIRETIDVDVTQNKSPDSASTPCYLDISRAYDIVGFADVLGDDAAAPCLLPCRLGLVGNLGGLPLCGNHQWMVHVWVRGCGRGLPFLSP</sequence>
<proteinExistence type="predicted"/>
<accession>A0ABD0VIT3</accession>
<name>A0ABD0VIT3_DENTH</name>
<keyword evidence="2" id="KW-1185">Reference proteome</keyword>
<dbReference type="EMBL" id="JANQDX010000006">
    <property type="protein sequence ID" value="KAL0922601.1"/>
    <property type="molecule type" value="Genomic_DNA"/>
</dbReference>
<dbReference type="Proteomes" id="UP001552299">
    <property type="component" value="Unassembled WGS sequence"/>
</dbReference>
<protein>
    <submittedName>
        <fullName evidence="1">Uncharacterized protein</fullName>
    </submittedName>
</protein>
<evidence type="ECO:0000313" key="2">
    <source>
        <dbReference type="Proteomes" id="UP001552299"/>
    </source>
</evidence>
<organism evidence="1 2">
    <name type="scientific">Dendrobium thyrsiflorum</name>
    <name type="common">Pinecone-like raceme dendrobium</name>
    <name type="synonym">Orchid</name>
    <dbReference type="NCBI Taxonomy" id="117978"/>
    <lineage>
        <taxon>Eukaryota</taxon>
        <taxon>Viridiplantae</taxon>
        <taxon>Streptophyta</taxon>
        <taxon>Embryophyta</taxon>
        <taxon>Tracheophyta</taxon>
        <taxon>Spermatophyta</taxon>
        <taxon>Magnoliopsida</taxon>
        <taxon>Liliopsida</taxon>
        <taxon>Asparagales</taxon>
        <taxon>Orchidaceae</taxon>
        <taxon>Epidendroideae</taxon>
        <taxon>Malaxideae</taxon>
        <taxon>Dendrobiinae</taxon>
        <taxon>Dendrobium</taxon>
    </lineage>
</organism>
<gene>
    <name evidence="1" type="ORF">M5K25_006597</name>
</gene>
<comment type="caution">
    <text evidence="1">The sequence shown here is derived from an EMBL/GenBank/DDBJ whole genome shotgun (WGS) entry which is preliminary data.</text>
</comment>
<dbReference type="AlphaFoldDB" id="A0ABD0VIT3"/>